<keyword evidence="8" id="KW-1185">Reference proteome</keyword>
<evidence type="ECO:0000256" key="5">
    <source>
        <dbReference type="RuleBase" id="RU361157"/>
    </source>
</evidence>
<evidence type="ECO:0000256" key="1">
    <source>
        <dbReference type="ARBA" id="ARBA00004141"/>
    </source>
</evidence>
<dbReference type="Pfam" id="PF01061">
    <property type="entry name" value="ABC2_membrane"/>
    <property type="match status" value="1"/>
</dbReference>
<protein>
    <recommendedName>
        <fullName evidence="5">Transport permease protein</fullName>
    </recommendedName>
</protein>
<evidence type="ECO:0000259" key="6">
    <source>
        <dbReference type="PROSITE" id="PS51012"/>
    </source>
</evidence>
<reference evidence="7 8" key="1">
    <citation type="submission" date="2019-10" db="EMBL/GenBank/DDBJ databases">
        <title>Dictyobacter vulcani sp. nov., within the class Ktedonobacteria, isolated from soil of volcanic Mt. Zao.</title>
        <authorList>
            <person name="Zheng Y."/>
            <person name="Wang C.M."/>
            <person name="Sakai Y."/>
            <person name="Abe K."/>
            <person name="Yokota A."/>
            <person name="Yabe S."/>
        </authorList>
    </citation>
    <scope>NUCLEOTIDE SEQUENCE [LARGE SCALE GENOMIC DNA]</scope>
    <source>
        <strain evidence="7 8">W12</strain>
    </source>
</reference>
<feature type="transmembrane region" description="Helical" evidence="5">
    <location>
        <begin position="175"/>
        <end position="197"/>
    </location>
</feature>
<dbReference type="RefSeq" id="WP_151758228.1">
    <property type="nucleotide sequence ID" value="NZ_BKZW01000002.1"/>
</dbReference>
<keyword evidence="3 5" id="KW-1133">Transmembrane helix</keyword>
<keyword evidence="5" id="KW-1003">Cell membrane</keyword>
<evidence type="ECO:0000256" key="4">
    <source>
        <dbReference type="ARBA" id="ARBA00023136"/>
    </source>
</evidence>
<keyword evidence="4 5" id="KW-0472">Membrane</keyword>
<evidence type="ECO:0000256" key="2">
    <source>
        <dbReference type="ARBA" id="ARBA00022692"/>
    </source>
</evidence>
<dbReference type="GO" id="GO:0043190">
    <property type="term" value="C:ATP-binding cassette (ABC) transporter complex"/>
    <property type="evidence" value="ECO:0007669"/>
    <property type="project" value="InterPro"/>
</dbReference>
<evidence type="ECO:0000313" key="8">
    <source>
        <dbReference type="Proteomes" id="UP000326912"/>
    </source>
</evidence>
<gene>
    <name evidence="7" type="ORF">KDW_46520</name>
</gene>
<dbReference type="GO" id="GO:0140359">
    <property type="term" value="F:ABC-type transporter activity"/>
    <property type="evidence" value="ECO:0007669"/>
    <property type="project" value="InterPro"/>
</dbReference>
<feature type="transmembrane region" description="Helical" evidence="5">
    <location>
        <begin position="60"/>
        <end position="83"/>
    </location>
</feature>
<dbReference type="Proteomes" id="UP000326912">
    <property type="component" value="Unassembled WGS sequence"/>
</dbReference>
<keyword evidence="5" id="KW-0813">Transport</keyword>
<name>A0A5J4KVF4_9CHLR</name>
<dbReference type="PANTHER" id="PTHR43229:SF3">
    <property type="entry name" value="ABC-TYPE MULTIDRUG TRANSPORT SYSTEM, PERMEASE COMPONENT"/>
    <property type="match status" value="1"/>
</dbReference>
<dbReference type="PANTHER" id="PTHR43229">
    <property type="entry name" value="NODULATION PROTEIN J"/>
    <property type="match status" value="1"/>
</dbReference>
<comment type="similarity">
    <text evidence="5">Belongs to the ABC-2 integral membrane protein family.</text>
</comment>
<keyword evidence="2 5" id="KW-0812">Transmembrane</keyword>
<feature type="domain" description="ABC transmembrane type-2" evidence="6">
    <location>
        <begin position="23"/>
        <end position="251"/>
    </location>
</feature>
<dbReference type="InterPro" id="IPR000412">
    <property type="entry name" value="ABC_2_transport"/>
</dbReference>
<dbReference type="PROSITE" id="PS51012">
    <property type="entry name" value="ABC_TM2"/>
    <property type="match status" value="1"/>
</dbReference>
<dbReference type="InterPro" id="IPR013525">
    <property type="entry name" value="ABC2_TM"/>
</dbReference>
<proteinExistence type="inferred from homology"/>
<evidence type="ECO:0000313" key="7">
    <source>
        <dbReference type="EMBL" id="GER90490.1"/>
    </source>
</evidence>
<organism evidence="7 8">
    <name type="scientific">Dictyobacter vulcani</name>
    <dbReference type="NCBI Taxonomy" id="2607529"/>
    <lineage>
        <taxon>Bacteria</taxon>
        <taxon>Bacillati</taxon>
        <taxon>Chloroflexota</taxon>
        <taxon>Ktedonobacteria</taxon>
        <taxon>Ktedonobacterales</taxon>
        <taxon>Dictyobacteraceae</taxon>
        <taxon>Dictyobacter</taxon>
    </lineage>
</organism>
<dbReference type="InterPro" id="IPR051784">
    <property type="entry name" value="Nod_factor_ABC_transporter"/>
</dbReference>
<feature type="transmembrane region" description="Helical" evidence="5">
    <location>
        <begin position="104"/>
        <end position="127"/>
    </location>
</feature>
<accession>A0A5J4KVF4</accession>
<feature type="transmembrane region" description="Helical" evidence="5">
    <location>
        <begin position="21"/>
        <end position="40"/>
    </location>
</feature>
<comment type="caution">
    <text evidence="7">The sequence shown here is derived from an EMBL/GenBank/DDBJ whole genome shotgun (WGS) entry which is preliminary data.</text>
</comment>
<dbReference type="AlphaFoldDB" id="A0A5J4KVF4"/>
<dbReference type="PIRSF" id="PIRSF006648">
    <property type="entry name" value="DrrB"/>
    <property type="match status" value="1"/>
</dbReference>
<sequence>MKLIRDTWLLFSWIMGQTLRNPIWAMIGLFQPLCYLFLFAPLLQSVTGVPGFPTGGALTVFTPGVLVMMALFGSAFTGFGLVAELRSGFIERLRVTPLNRLALSLGYLLRDCVVLLLQSLLLIDIALPLGVHINPAGLVLTLGLLILLALCLSSCSYALALLLKDENALSSLLNTFSLPLFLLSGITLPLTLAPPILRLLASFNPFAYAVNAARALFIGHLASSEVIQGYLLIGLLALLSILWVTRTMQRASE</sequence>
<comment type="subcellular location">
    <subcellularLocation>
        <location evidence="5">Cell membrane</location>
        <topology evidence="5">Multi-pass membrane protein</topology>
    </subcellularLocation>
    <subcellularLocation>
        <location evidence="1">Membrane</location>
        <topology evidence="1">Multi-pass membrane protein</topology>
    </subcellularLocation>
</comment>
<feature type="transmembrane region" description="Helical" evidence="5">
    <location>
        <begin position="227"/>
        <end position="245"/>
    </location>
</feature>
<evidence type="ECO:0000256" key="3">
    <source>
        <dbReference type="ARBA" id="ARBA00022989"/>
    </source>
</evidence>
<dbReference type="InterPro" id="IPR047817">
    <property type="entry name" value="ABC2_TM_bact-type"/>
</dbReference>
<dbReference type="EMBL" id="BKZW01000002">
    <property type="protein sequence ID" value="GER90490.1"/>
    <property type="molecule type" value="Genomic_DNA"/>
</dbReference>
<feature type="transmembrane region" description="Helical" evidence="5">
    <location>
        <begin position="139"/>
        <end position="163"/>
    </location>
</feature>